<dbReference type="GO" id="GO:0140021">
    <property type="term" value="P:mitochondrial ADP transmembrane transport"/>
    <property type="evidence" value="ECO:0007669"/>
    <property type="project" value="InterPro"/>
</dbReference>
<dbReference type="PANTHER" id="PTHR45635">
    <property type="entry name" value="ADP,ATP CARRIER PROTEIN 1-RELATED-RELATED"/>
    <property type="match status" value="1"/>
</dbReference>
<evidence type="ECO:0000256" key="13">
    <source>
        <dbReference type="ARBA" id="ARBA00045250"/>
    </source>
</evidence>
<keyword evidence="17" id="KW-0732">Signal</keyword>
<dbReference type="InterPro" id="IPR002113">
    <property type="entry name" value="ADT_euk_type"/>
</dbReference>
<feature type="repeat" description="Solcar" evidence="14">
    <location>
        <begin position="3"/>
        <end position="97"/>
    </location>
</feature>
<keyword evidence="5" id="KW-0050">Antiport</keyword>
<dbReference type="PROSITE" id="PS50920">
    <property type="entry name" value="SOLCAR"/>
    <property type="match status" value="3"/>
</dbReference>
<accession>A0A023H5G9</accession>
<keyword evidence="8" id="KW-0999">Mitochondrion inner membrane</keyword>
<keyword evidence="7" id="KW-0677">Repeat</keyword>
<dbReference type="GO" id="GO:0005471">
    <property type="term" value="F:ATP:ADP antiporter activity"/>
    <property type="evidence" value="ECO:0007669"/>
    <property type="project" value="UniProtKB-UniRule"/>
</dbReference>
<reference evidence="18" key="1">
    <citation type="submission" date="2012-05" db="EMBL/GenBank/DDBJ databases">
        <title>Identification of an ADP/ATP carrier gene from Cryptocaryon irritans.</title>
        <authorList>
            <person name="Liu C."/>
            <person name="Guo G."/>
            <person name="Huang X."/>
        </authorList>
    </citation>
    <scope>NUCLEOTIDE SEQUENCE</scope>
</reference>
<dbReference type="InterPro" id="IPR018108">
    <property type="entry name" value="MCP_transmembrane"/>
</dbReference>
<comment type="catalytic activity">
    <reaction evidence="12">
        <text>ADP(in) + ATP(out) = ADP(out) + ATP(in)</text>
        <dbReference type="Rhea" id="RHEA:34999"/>
        <dbReference type="ChEBI" id="CHEBI:30616"/>
        <dbReference type="ChEBI" id="CHEBI:456216"/>
    </reaction>
    <physiologicalReaction direction="left-to-right" evidence="12">
        <dbReference type="Rhea" id="RHEA:35000"/>
    </physiologicalReaction>
</comment>
<dbReference type="AlphaFoldDB" id="A0A023H5G9"/>
<dbReference type="Gene3D" id="1.50.40.10">
    <property type="entry name" value="Mitochondrial carrier domain"/>
    <property type="match status" value="1"/>
</dbReference>
<keyword evidence="4 15" id="KW-0813">Transport</keyword>
<dbReference type="PANTHER" id="PTHR45635:SF14">
    <property type="entry name" value="ADP_ATP TRANSLOCASE"/>
    <property type="match status" value="1"/>
</dbReference>
<feature type="transmembrane region" description="Helical" evidence="16">
    <location>
        <begin position="208"/>
        <end position="229"/>
    </location>
</feature>
<keyword evidence="10" id="KW-0496">Mitochondrion</keyword>
<dbReference type="InterPro" id="IPR002067">
    <property type="entry name" value="MCP"/>
</dbReference>
<feature type="transmembrane region" description="Helical" evidence="16">
    <location>
        <begin position="170"/>
        <end position="188"/>
    </location>
</feature>
<comment type="subunit">
    <text evidence="3 16">Monomer.</text>
</comment>
<dbReference type="Pfam" id="PF00153">
    <property type="entry name" value="Mito_carr"/>
    <property type="match status" value="3"/>
</dbReference>
<evidence type="ECO:0000256" key="12">
    <source>
        <dbReference type="ARBA" id="ARBA00024143"/>
    </source>
</evidence>
<dbReference type="FunFam" id="1.50.40.10:FF:000002">
    <property type="entry name" value="Putative ADP/ATP translocase 2-like"/>
    <property type="match status" value="1"/>
</dbReference>
<dbReference type="InterPro" id="IPR023395">
    <property type="entry name" value="MCP_dom_sf"/>
</dbReference>
<feature type="repeat" description="Solcar" evidence="14">
    <location>
        <begin position="206"/>
        <end position="294"/>
    </location>
</feature>
<evidence type="ECO:0000256" key="17">
    <source>
        <dbReference type="SAM" id="SignalP"/>
    </source>
</evidence>
<keyword evidence="11 14" id="KW-0472">Membrane</keyword>
<evidence type="ECO:0000256" key="16">
    <source>
        <dbReference type="RuleBase" id="RU368008"/>
    </source>
</evidence>
<dbReference type="PRINTS" id="PR00927">
    <property type="entry name" value="ADPTRNSLCASE"/>
</dbReference>
<sequence length="303" mass="33236">MGGNFLIDFFVGGVSAAVSKAAVAPIERVKLLLQTQDANKKIQEGKAKRYTGIIDCFSRVAKEEGVGALWRGNFANVLRYFPTQALNFAFKDTYKKYLCPFNPKTEKFKFFLGNLASGGAAGASSLMFVYPLDFARTRLAADIGKGAGERQFHGLGDCIGKIFKSDGPKGLYQGFSISVLGIIVYRACYFGGFDTGRRLIFGEQKASIIGRFVFAQCVTAVSGIISYPLDTVRRRLMMQSGRKQILYTGTIDCFRKIYANEGGLSPFFKGAMSNVFRGVGASLVLVLYEEFHRAVTAMSQGKF</sequence>
<evidence type="ECO:0000256" key="9">
    <source>
        <dbReference type="ARBA" id="ARBA00022989"/>
    </source>
</evidence>
<keyword evidence="6 14" id="KW-0812">Transmembrane</keyword>
<evidence type="ECO:0000256" key="15">
    <source>
        <dbReference type="RuleBase" id="RU000488"/>
    </source>
</evidence>
<evidence type="ECO:0000256" key="8">
    <source>
        <dbReference type="ARBA" id="ARBA00022792"/>
    </source>
</evidence>
<feature type="transmembrane region" description="Helical" evidence="16">
    <location>
        <begin position="110"/>
        <end position="130"/>
    </location>
</feature>
<feature type="signal peptide" evidence="17">
    <location>
        <begin position="1"/>
        <end position="16"/>
    </location>
</feature>
<evidence type="ECO:0000256" key="6">
    <source>
        <dbReference type="ARBA" id="ARBA00022692"/>
    </source>
</evidence>
<comment type="caution">
    <text evidence="16">Lacks conserved residue(s) required for the propagation of feature annotation.</text>
</comment>
<comment type="function">
    <text evidence="13">ADP:ATP antiporter that mediates import of ADP into the mitochondrial matrix for ATP synthesis, and export of ATP out to fuel the cell. Cycles between the cytoplasmic-open state (c-state) and the matrix-open state (m-state): operates by the alternating access mechanism with a single substrate-binding site intermittently exposed to either the cytosolic (c-state) or matrix (m-state) side of the inner mitochondrial membrane.</text>
</comment>
<evidence type="ECO:0000256" key="4">
    <source>
        <dbReference type="ARBA" id="ARBA00022448"/>
    </source>
</evidence>
<evidence type="ECO:0000313" key="18">
    <source>
        <dbReference type="EMBL" id="AGA16550.1"/>
    </source>
</evidence>
<keyword evidence="9 16" id="KW-1133">Transmembrane helix</keyword>
<feature type="repeat" description="Solcar" evidence="14">
    <location>
        <begin position="109"/>
        <end position="199"/>
    </location>
</feature>
<name>A0A023H5G9_9CILI</name>
<evidence type="ECO:0000256" key="14">
    <source>
        <dbReference type="PROSITE-ProRule" id="PRU00282"/>
    </source>
</evidence>
<evidence type="ECO:0000256" key="5">
    <source>
        <dbReference type="ARBA" id="ARBA00022449"/>
    </source>
</evidence>
<organism evidence="18">
    <name type="scientific">Cryptocaryon irritans</name>
    <dbReference type="NCBI Taxonomy" id="153251"/>
    <lineage>
        <taxon>Eukaryota</taxon>
        <taxon>Sar</taxon>
        <taxon>Alveolata</taxon>
        <taxon>Ciliophora</taxon>
        <taxon>Ciliophora incertae sedis</taxon>
        <taxon>Cryptocaryon</taxon>
    </lineage>
</organism>
<evidence type="ECO:0000256" key="1">
    <source>
        <dbReference type="ARBA" id="ARBA00004448"/>
    </source>
</evidence>
<comment type="subcellular location">
    <subcellularLocation>
        <location evidence="16">Membrane</location>
        <topology evidence="16">Multi-pass membrane protein</topology>
    </subcellularLocation>
    <subcellularLocation>
        <location evidence="1">Mitochondrion inner membrane</location>
        <topology evidence="1">Multi-pass membrane protein</topology>
    </subcellularLocation>
</comment>
<protein>
    <recommendedName>
        <fullName evidence="16">ADP/ATP translocase</fullName>
    </recommendedName>
    <alternativeName>
        <fullName evidence="16">ADP,ATP carrier protein</fullName>
    </alternativeName>
</protein>
<evidence type="ECO:0000256" key="3">
    <source>
        <dbReference type="ARBA" id="ARBA00011245"/>
    </source>
</evidence>
<evidence type="ECO:0000256" key="10">
    <source>
        <dbReference type="ARBA" id="ARBA00023128"/>
    </source>
</evidence>
<dbReference type="PRINTS" id="PR00926">
    <property type="entry name" value="MITOCARRIER"/>
</dbReference>
<feature type="chain" id="PRO_5001521590" description="ADP/ATP translocase" evidence="17">
    <location>
        <begin position="17"/>
        <end position="303"/>
    </location>
</feature>
<comment type="similarity">
    <text evidence="2 15">Belongs to the mitochondrial carrier (TC 2.A.29) family.</text>
</comment>
<evidence type="ECO:0000256" key="7">
    <source>
        <dbReference type="ARBA" id="ARBA00022737"/>
    </source>
</evidence>
<dbReference type="SUPFAM" id="SSF103506">
    <property type="entry name" value="Mitochondrial carrier"/>
    <property type="match status" value="1"/>
</dbReference>
<comment type="function">
    <text evidence="16">Catalyzes the exchange of ADP and ATP across the membrane.</text>
</comment>
<dbReference type="GO" id="GO:1990544">
    <property type="term" value="P:mitochondrial ATP transmembrane transport"/>
    <property type="evidence" value="ECO:0007669"/>
    <property type="project" value="InterPro"/>
</dbReference>
<proteinExistence type="evidence at transcript level"/>
<dbReference type="EMBL" id="JX020705">
    <property type="protein sequence ID" value="AGA16550.1"/>
    <property type="molecule type" value="mRNA"/>
</dbReference>
<dbReference type="GO" id="GO:0005743">
    <property type="term" value="C:mitochondrial inner membrane"/>
    <property type="evidence" value="ECO:0007669"/>
    <property type="project" value="UniProtKB-SubCell"/>
</dbReference>
<evidence type="ECO:0000256" key="2">
    <source>
        <dbReference type="ARBA" id="ARBA00006375"/>
    </source>
</evidence>
<evidence type="ECO:0000256" key="11">
    <source>
        <dbReference type="ARBA" id="ARBA00023136"/>
    </source>
</evidence>